<reference evidence="9" key="1">
    <citation type="submission" date="2022-12" db="EMBL/GenBank/DDBJ databases">
        <title>Reference genome sequencing for broad-spectrum identification of bacterial and archaeal isolates by mass spectrometry.</title>
        <authorList>
            <person name="Sekiguchi Y."/>
            <person name="Tourlousse D.M."/>
        </authorList>
    </citation>
    <scope>NUCLEOTIDE SEQUENCE</scope>
    <source>
        <strain evidence="9">TSL-P1</strain>
    </source>
</reference>
<dbReference type="InterPro" id="IPR016041">
    <property type="entry name" value="Ac-CoA_synth_d_su_TIM-brl"/>
</dbReference>
<feature type="binding site" evidence="6">
    <location>
        <position position="339"/>
    </location>
    <ligand>
        <name>5-methoxybenzimidazolylcob(I)amide</name>
        <dbReference type="ChEBI" id="CHEBI:157765"/>
    </ligand>
</feature>
<protein>
    <submittedName>
        <fullName evidence="9">Acetyl-CoA decarbonylase/synthase subunit gamma</fullName>
    </submittedName>
</protein>
<dbReference type="GO" id="GO:0046356">
    <property type="term" value="P:acetyl-CoA catabolic process"/>
    <property type="evidence" value="ECO:0007669"/>
    <property type="project" value="InterPro"/>
</dbReference>
<dbReference type="SUPFAM" id="SSF51717">
    <property type="entry name" value="Dihydropteroate synthetase-like"/>
    <property type="match status" value="1"/>
</dbReference>
<dbReference type="InterPro" id="IPR011005">
    <property type="entry name" value="Dihydropteroate_synth-like_sf"/>
</dbReference>
<keyword evidence="1 7" id="KW-0004">4Fe-4S</keyword>
<dbReference type="Pfam" id="PF04060">
    <property type="entry name" value="FeS"/>
    <property type="match status" value="1"/>
</dbReference>
<keyword evidence="4 7" id="KW-0411">Iron-sulfur</keyword>
<evidence type="ECO:0000256" key="1">
    <source>
        <dbReference type="ARBA" id="ARBA00022485"/>
    </source>
</evidence>
<feature type="binding site" evidence="7">
    <location>
        <position position="17"/>
    </location>
    <ligand>
        <name>[4Fe-4S] cluster</name>
        <dbReference type="ChEBI" id="CHEBI:49883"/>
    </ligand>
</feature>
<keyword evidence="5" id="KW-0170">Cobalt</keyword>
<proteinExistence type="predicted"/>
<name>A0A9W6GFU4_9BACT</name>
<evidence type="ECO:0000256" key="6">
    <source>
        <dbReference type="PIRSR" id="PIRSR000376-1"/>
    </source>
</evidence>
<dbReference type="GO" id="GO:0051539">
    <property type="term" value="F:4 iron, 4 sulfur cluster binding"/>
    <property type="evidence" value="ECO:0007669"/>
    <property type="project" value="UniProtKB-KW"/>
</dbReference>
<dbReference type="Proteomes" id="UP001144297">
    <property type="component" value="Unassembled WGS sequence"/>
</dbReference>
<dbReference type="PANTHER" id="PTHR36214:SF3">
    <property type="entry name" value="ACETYL-COA DECARBONYLASE_SYNTHASE COMPLEX SUBUNIT GAMMA"/>
    <property type="match status" value="1"/>
</dbReference>
<evidence type="ECO:0000313" key="9">
    <source>
        <dbReference type="EMBL" id="GLI53143.1"/>
    </source>
</evidence>
<evidence type="ECO:0000256" key="2">
    <source>
        <dbReference type="ARBA" id="ARBA00022723"/>
    </source>
</evidence>
<feature type="binding site" evidence="7">
    <location>
        <position position="20"/>
    </location>
    <ligand>
        <name>[4Fe-4S] cluster</name>
        <dbReference type="ChEBI" id="CHEBI:49883"/>
    </ligand>
</feature>
<evidence type="ECO:0000313" key="10">
    <source>
        <dbReference type="Proteomes" id="UP001144297"/>
    </source>
</evidence>
<feature type="binding site" evidence="6">
    <location>
        <begin position="369"/>
        <end position="372"/>
    </location>
    <ligand>
        <name>5-methoxybenzimidazolylcob(I)amide</name>
        <dbReference type="ChEBI" id="CHEBI:157765"/>
    </ligand>
</feature>
<dbReference type="NCBIfam" id="NF003195">
    <property type="entry name" value="PRK04165.1"/>
    <property type="match status" value="1"/>
</dbReference>
<feature type="domain" description="4Fe-4S" evidence="8">
    <location>
        <begin position="1"/>
        <end position="59"/>
    </location>
</feature>
<dbReference type="PROSITE" id="PS51656">
    <property type="entry name" value="4FE4S"/>
    <property type="match status" value="1"/>
</dbReference>
<dbReference type="Gene3D" id="3.20.20.20">
    <property type="entry name" value="Dihydropteroate synthase-like"/>
    <property type="match status" value="1"/>
</dbReference>
<comment type="caution">
    <text evidence="9">The sequence shown here is derived from an EMBL/GenBank/DDBJ whole genome shotgun (WGS) entry which is preliminary data.</text>
</comment>
<accession>A0A9W6GFU4</accession>
<evidence type="ECO:0000256" key="5">
    <source>
        <dbReference type="ARBA" id="ARBA00023285"/>
    </source>
</evidence>
<evidence type="ECO:0000256" key="4">
    <source>
        <dbReference type="ARBA" id="ARBA00023014"/>
    </source>
</evidence>
<keyword evidence="2 7" id="KW-0479">Metal-binding</keyword>
<dbReference type="PIRSF" id="PIRSF000376">
    <property type="entry name" value="AcCoA_decarb_gamma"/>
    <property type="match status" value="1"/>
</dbReference>
<evidence type="ECO:0000259" key="8">
    <source>
        <dbReference type="PROSITE" id="PS51656"/>
    </source>
</evidence>
<dbReference type="GO" id="GO:0005506">
    <property type="term" value="F:iron ion binding"/>
    <property type="evidence" value="ECO:0007669"/>
    <property type="project" value="InterPro"/>
</dbReference>
<feature type="binding site" evidence="7">
    <location>
        <position position="25"/>
    </location>
    <ligand>
        <name>[4Fe-4S] cluster</name>
        <dbReference type="ChEBI" id="CHEBI:49883"/>
    </ligand>
</feature>
<organism evidence="9 10">
    <name type="scientific">Thermodesulfovibrio yellowstonii</name>
    <dbReference type="NCBI Taxonomy" id="28262"/>
    <lineage>
        <taxon>Bacteria</taxon>
        <taxon>Pseudomonadati</taxon>
        <taxon>Nitrospirota</taxon>
        <taxon>Thermodesulfovibrionia</taxon>
        <taxon>Thermodesulfovibrionales</taxon>
        <taxon>Thermodesulfovibrionaceae</taxon>
        <taxon>Thermodesulfovibrio</taxon>
    </lineage>
</organism>
<dbReference type="InterPro" id="IPR051069">
    <property type="entry name" value="ACDS_complex_subunit"/>
</dbReference>
<gene>
    <name evidence="9" type="ORF">TISLANDTSLP1_08360</name>
</gene>
<dbReference type="Gene3D" id="3.40.50.11600">
    <property type="match status" value="1"/>
</dbReference>
<dbReference type="InterPro" id="IPR016218">
    <property type="entry name" value="AcylCoA_decarb/synth_gsu"/>
</dbReference>
<evidence type="ECO:0000256" key="3">
    <source>
        <dbReference type="ARBA" id="ARBA00023004"/>
    </source>
</evidence>
<dbReference type="GO" id="GO:0008168">
    <property type="term" value="F:methyltransferase activity"/>
    <property type="evidence" value="ECO:0007669"/>
    <property type="project" value="InterPro"/>
</dbReference>
<dbReference type="Pfam" id="PF03599">
    <property type="entry name" value="CdhD"/>
    <property type="match status" value="1"/>
</dbReference>
<feature type="binding site" evidence="6">
    <location>
        <position position="433"/>
    </location>
    <ligand>
        <name>5-methoxybenzimidazolylcob(I)amide</name>
        <dbReference type="ChEBI" id="CHEBI:157765"/>
    </ligand>
</feature>
<dbReference type="InterPro" id="IPR007202">
    <property type="entry name" value="4Fe-4S_dom"/>
</dbReference>
<dbReference type="AlphaFoldDB" id="A0A9W6GFU4"/>
<dbReference type="EMBL" id="BSDX01000001">
    <property type="protein sequence ID" value="GLI53143.1"/>
    <property type="molecule type" value="Genomic_DNA"/>
</dbReference>
<dbReference type="PANTHER" id="PTHR36214">
    <property type="match status" value="1"/>
</dbReference>
<evidence type="ECO:0000256" key="7">
    <source>
        <dbReference type="PIRSR" id="PIRSR000376-2"/>
    </source>
</evidence>
<keyword evidence="10" id="KW-1185">Reference proteome</keyword>
<sequence>MAITGIEIFKLLPKTNCKKCGFPTCLAFAMKVAQGQADIEQCPEASEEVKAKLKEAATPPIRGFVFGSKNTKIKIGEETVLFRHEKKFFNPTVLALEIKDTESNIDGFINEVLESSIERVGQILKVDAIFLKNESENSEIFNQVLDKIINKAFDLPLILGISKPEVAAKALEKLKESRPILSGATPENINEMSEIAKKYNVPLIISDKGIEKVLKLVEIARSVGVQDLVIDTQPNSAKELLMDNTLIRRAALKKGIRLLGYPIITFANRDDNFYETVIASLAILKYSSIVVLSSIPKWKNLVLFTLKQNIYSDPQVPMQVKQDIYKVGEPDENSPIIVTTNFALTYFLVKGEIENSKVPAWLAIMDCDGLSVLTAWAAGKFSASKIAQFIKESGIEEKLNHKELIIPGYVAMLKGAVEDKLPGWKVIVGTKEASGIPAFLRNYVRSKK</sequence>
<feature type="binding site" evidence="6">
    <location>
        <position position="345"/>
    </location>
    <ligand>
        <name>5-methoxybenzimidazolylcob(I)amide</name>
        <dbReference type="ChEBI" id="CHEBI:157765"/>
    </ligand>
</feature>
<feature type="binding site" evidence="7">
    <location>
        <position position="42"/>
    </location>
    <ligand>
        <name>[4Fe-4S] cluster</name>
        <dbReference type="ChEBI" id="CHEBI:49883"/>
    </ligand>
</feature>
<keyword evidence="3 7" id="KW-0408">Iron</keyword>